<organism evidence="2 3">
    <name type="scientific">Nocardioides flavescens</name>
    <dbReference type="NCBI Taxonomy" id="2691959"/>
    <lineage>
        <taxon>Bacteria</taxon>
        <taxon>Bacillati</taxon>
        <taxon>Actinomycetota</taxon>
        <taxon>Actinomycetes</taxon>
        <taxon>Propionibacteriales</taxon>
        <taxon>Nocardioidaceae</taxon>
        <taxon>Nocardioides</taxon>
    </lineage>
</organism>
<feature type="transmembrane region" description="Helical" evidence="1">
    <location>
        <begin position="5"/>
        <end position="26"/>
    </location>
</feature>
<evidence type="ECO:0000313" key="3">
    <source>
        <dbReference type="Proteomes" id="UP000473325"/>
    </source>
</evidence>
<dbReference type="AlphaFoldDB" id="A0A6L7EY74"/>
<feature type="transmembrane region" description="Helical" evidence="1">
    <location>
        <begin position="115"/>
        <end position="142"/>
    </location>
</feature>
<comment type="caution">
    <text evidence="2">The sequence shown here is derived from an EMBL/GenBank/DDBJ whole genome shotgun (WGS) entry which is preliminary data.</text>
</comment>
<keyword evidence="1" id="KW-0472">Membrane</keyword>
<reference evidence="2 3" key="1">
    <citation type="submission" date="2019-12" db="EMBL/GenBank/DDBJ databases">
        <authorList>
            <person name="Kun Z."/>
        </authorList>
    </citation>
    <scope>NUCLEOTIDE SEQUENCE [LARGE SCALE GENOMIC DNA]</scope>
    <source>
        <strain evidence="2 3">YIM 123512</strain>
    </source>
</reference>
<name>A0A6L7EY74_9ACTN</name>
<accession>A0A6L7EY74</accession>
<keyword evidence="3" id="KW-1185">Reference proteome</keyword>
<keyword evidence="1" id="KW-0812">Transmembrane</keyword>
<keyword evidence="1" id="KW-1133">Transmembrane helix</keyword>
<gene>
    <name evidence="2" type="ORF">GRQ65_03860</name>
</gene>
<proteinExistence type="predicted"/>
<feature type="transmembrane region" description="Helical" evidence="1">
    <location>
        <begin position="32"/>
        <end position="57"/>
    </location>
</feature>
<protein>
    <submittedName>
        <fullName evidence="2">Uncharacterized protein</fullName>
    </submittedName>
</protein>
<evidence type="ECO:0000313" key="2">
    <source>
        <dbReference type="EMBL" id="MXG88681.1"/>
    </source>
</evidence>
<dbReference type="EMBL" id="WUEK01000002">
    <property type="protein sequence ID" value="MXG88681.1"/>
    <property type="molecule type" value="Genomic_DNA"/>
</dbReference>
<feature type="transmembrane region" description="Helical" evidence="1">
    <location>
        <begin position="78"/>
        <end position="95"/>
    </location>
</feature>
<dbReference type="RefSeq" id="WP_160875329.1">
    <property type="nucleotide sequence ID" value="NZ_WUEK01000002.1"/>
</dbReference>
<dbReference type="Proteomes" id="UP000473325">
    <property type="component" value="Unassembled WGS sequence"/>
</dbReference>
<evidence type="ECO:0000256" key="1">
    <source>
        <dbReference type="SAM" id="Phobius"/>
    </source>
</evidence>
<sequence>MRRGVLWAMVPLNLLLLVWVWMGRFAFGVGGWLLLILLPVVAVLGIGLLVTSILAFTQDGRDPDGRRTLTGLQVWSQLLVWVGMLGFGLFVPDFGDTEDSVQSSLTKLFGYSDGLISTSFVIALAFGLLTVVTYLALLVALISANRRGRRTAVGVGVDVGGAA</sequence>